<keyword evidence="4" id="KW-1185">Reference proteome</keyword>
<dbReference type="InterPro" id="IPR011006">
    <property type="entry name" value="CheY-like_superfamily"/>
</dbReference>
<dbReference type="PANTHER" id="PTHR45566:SF2">
    <property type="entry name" value="NARL SUBFAMILY"/>
    <property type="match status" value="1"/>
</dbReference>
<dbReference type="KEGG" id="rca:Rcas_4228"/>
<dbReference type="InterPro" id="IPR051015">
    <property type="entry name" value="EvgA-like"/>
</dbReference>
<evidence type="ECO:0000259" key="2">
    <source>
        <dbReference type="PROSITE" id="PS50110"/>
    </source>
</evidence>
<dbReference type="PANTHER" id="PTHR45566">
    <property type="entry name" value="HTH-TYPE TRANSCRIPTIONAL REGULATOR YHJB-RELATED"/>
    <property type="match status" value="1"/>
</dbReference>
<dbReference type="Pfam" id="PF00072">
    <property type="entry name" value="Response_reg"/>
    <property type="match status" value="1"/>
</dbReference>
<proteinExistence type="predicted"/>
<dbReference type="SUPFAM" id="SSF52172">
    <property type="entry name" value="CheY-like"/>
    <property type="match status" value="1"/>
</dbReference>
<dbReference type="RefSeq" id="WP_012122676.1">
    <property type="nucleotide sequence ID" value="NC_009767.1"/>
</dbReference>
<protein>
    <submittedName>
        <fullName evidence="3">Response regulator receiver protein</fullName>
    </submittedName>
</protein>
<gene>
    <name evidence="3" type="ordered locus">Rcas_4228</name>
</gene>
<dbReference type="Gene3D" id="3.40.50.2300">
    <property type="match status" value="1"/>
</dbReference>
<dbReference type="AlphaFoldDB" id="A7NRQ9"/>
<feature type="modified residue" description="4-aspartylphosphate" evidence="1">
    <location>
        <position position="54"/>
    </location>
</feature>
<keyword evidence="1" id="KW-0597">Phosphoprotein</keyword>
<name>A7NRQ9_ROSCS</name>
<dbReference type="OrthoDB" id="9790669at2"/>
<dbReference type="eggNOG" id="COG2197">
    <property type="taxonomic scope" value="Bacteria"/>
</dbReference>
<organism evidence="3 4">
    <name type="scientific">Roseiflexus castenholzii (strain DSM 13941 / HLO8)</name>
    <dbReference type="NCBI Taxonomy" id="383372"/>
    <lineage>
        <taxon>Bacteria</taxon>
        <taxon>Bacillati</taxon>
        <taxon>Chloroflexota</taxon>
        <taxon>Chloroflexia</taxon>
        <taxon>Chloroflexales</taxon>
        <taxon>Roseiflexineae</taxon>
        <taxon>Roseiflexaceae</taxon>
        <taxon>Roseiflexus</taxon>
    </lineage>
</organism>
<evidence type="ECO:0000256" key="1">
    <source>
        <dbReference type="PROSITE-ProRule" id="PRU00169"/>
    </source>
</evidence>
<sequence>MITILLVDDDPNIRRGLRMNLALEPDFAVVGEAGDGWDALRLARELQPDAVVMDIRLPSLDGLSAAERLRQSQLRCAVIILTLYDEPSNRARARQIGVAAFLSKSASADALKQTLRNITFDKGAQT</sequence>
<dbReference type="STRING" id="383372.Rcas_4228"/>
<dbReference type="InterPro" id="IPR001789">
    <property type="entry name" value="Sig_transdc_resp-reg_receiver"/>
</dbReference>
<reference evidence="3 4" key="1">
    <citation type="submission" date="2007-08" db="EMBL/GenBank/DDBJ databases">
        <title>Complete sequence of Roseiflexus castenholzii DSM 13941.</title>
        <authorList>
            <consortium name="US DOE Joint Genome Institute"/>
            <person name="Copeland A."/>
            <person name="Lucas S."/>
            <person name="Lapidus A."/>
            <person name="Barry K."/>
            <person name="Glavina del Rio T."/>
            <person name="Dalin E."/>
            <person name="Tice H."/>
            <person name="Pitluck S."/>
            <person name="Thompson L.S."/>
            <person name="Brettin T."/>
            <person name="Bruce D."/>
            <person name="Detter J.C."/>
            <person name="Han C."/>
            <person name="Tapia R."/>
            <person name="Schmutz J."/>
            <person name="Larimer F."/>
            <person name="Land M."/>
            <person name="Hauser L."/>
            <person name="Kyrpides N."/>
            <person name="Mikhailova N."/>
            <person name="Bryant D.A."/>
            <person name="Hanada S."/>
            <person name="Tsukatani Y."/>
            <person name="Richardson P."/>
        </authorList>
    </citation>
    <scope>NUCLEOTIDE SEQUENCE [LARGE SCALE GENOMIC DNA]</scope>
    <source>
        <strain evidence="4">DSM 13941 / HLO8</strain>
    </source>
</reference>
<evidence type="ECO:0000313" key="4">
    <source>
        <dbReference type="Proteomes" id="UP000000263"/>
    </source>
</evidence>
<dbReference type="EMBL" id="CP000804">
    <property type="protein sequence ID" value="ABU60255.1"/>
    <property type="molecule type" value="Genomic_DNA"/>
</dbReference>
<dbReference type="GO" id="GO:0000160">
    <property type="term" value="P:phosphorelay signal transduction system"/>
    <property type="evidence" value="ECO:0007669"/>
    <property type="project" value="InterPro"/>
</dbReference>
<dbReference type="SMART" id="SM00448">
    <property type="entry name" value="REC"/>
    <property type="match status" value="1"/>
</dbReference>
<dbReference type="CDD" id="cd17535">
    <property type="entry name" value="REC_NarL-like"/>
    <property type="match status" value="1"/>
</dbReference>
<dbReference type="Proteomes" id="UP000000263">
    <property type="component" value="Chromosome"/>
</dbReference>
<feature type="domain" description="Response regulatory" evidence="2">
    <location>
        <begin position="3"/>
        <end position="119"/>
    </location>
</feature>
<dbReference type="HOGENOM" id="CLU_000445_69_15_0"/>
<evidence type="ECO:0000313" key="3">
    <source>
        <dbReference type="EMBL" id="ABU60255.1"/>
    </source>
</evidence>
<accession>A7NRQ9</accession>
<dbReference type="PROSITE" id="PS50110">
    <property type="entry name" value="RESPONSE_REGULATORY"/>
    <property type="match status" value="1"/>
</dbReference>
<dbReference type="InterPro" id="IPR058245">
    <property type="entry name" value="NreC/VraR/RcsB-like_REC"/>
</dbReference>